<dbReference type="InterPro" id="IPR016169">
    <property type="entry name" value="FAD-bd_PCMH_sub2"/>
</dbReference>
<dbReference type="RefSeq" id="WP_375339452.1">
    <property type="nucleotide sequence ID" value="NZ_CAWOLW010000522.1"/>
</dbReference>
<evidence type="ECO:0000313" key="3">
    <source>
        <dbReference type="Proteomes" id="UP000269154"/>
    </source>
</evidence>
<dbReference type="InterPro" id="IPR005170">
    <property type="entry name" value="Transptr-assoc_dom"/>
</dbReference>
<dbReference type="Proteomes" id="UP000269154">
    <property type="component" value="Unassembled WGS sequence"/>
</dbReference>
<dbReference type="SUPFAM" id="SSF56176">
    <property type="entry name" value="FAD-binding/transporter-associated domain-like"/>
    <property type="match status" value="1"/>
</dbReference>
<dbReference type="EMBL" id="RCBY01000569">
    <property type="protein sequence ID" value="RQH15485.1"/>
    <property type="molecule type" value="Genomic_DNA"/>
</dbReference>
<name>A0A3N6NKG6_9CYAN</name>
<dbReference type="Pfam" id="PF03471">
    <property type="entry name" value="CorC_HlyC"/>
    <property type="match status" value="1"/>
</dbReference>
<feature type="domain" description="Transporter-associated" evidence="1">
    <location>
        <begin position="4"/>
        <end position="46"/>
    </location>
</feature>
<comment type="caution">
    <text evidence="2">The sequence shown here is derived from an EMBL/GenBank/DDBJ whole genome shotgun (WGS) entry which is preliminary data.</text>
</comment>
<sequence>EVKGEANSLAGLILEVLGEQPEEGSSLAYDRFVFKTSSVNERRIERSCT</sequence>
<dbReference type="Gene3D" id="3.30.465.10">
    <property type="match status" value="1"/>
</dbReference>
<evidence type="ECO:0000259" key="1">
    <source>
        <dbReference type="Pfam" id="PF03471"/>
    </source>
</evidence>
<organism evidence="2 3">
    <name type="scientific">Okeania hirsuta</name>
    <dbReference type="NCBI Taxonomy" id="1458930"/>
    <lineage>
        <taxon>Bacteria</taxon>
        <taxon>Bacillati</taxon>
        <taxon>Cyanobacteriota</taxon>
        <taxon>Cyanophyceae</taxon>
        <taxon>Oscillatoriophycideae</taxon>
        <taxon>Oscillatoriales</taxon>
        <taxon>Microcoleaceae</taxon>
        <taxon>Okeania</taxon>
    </lineage>
</organism>
<keyword evidence="3" id="KW-1185">Reference proteome</keyword>
<dbReference type="InterPro" id="IPR036318">
    <property type="entry name" value="FAD-bd_PCMH-like_sf"/>
</dbReference>
<dbReference type="GO" id="GO:0050660">
    <property type="term" value="F:flavin adenine dinucleotide binding"/>
    <property type="evidence" value="ECO:0007669"/>
    <property type="project" value="InterPro"/>
</dbReference>
<evidence type="ECO:0000313" key="2">
    <source>
        <dbReference type="EMBL" id="RQH15485.1"/>
    </source>
</evidence>
<protein>
    <recommendedName>
        <fullName evidence="1">Transporter-associated domain-containing protein</fullName>
    </recommendedName>
</protein>
<proteinExistence type="predicted"/>
<accession>A0A3N6NKG6</accession>
<feature type="non-terminal residue" evidence="2">
    <location>
        <position position="1"/>
    </location>
</feature>
<dbReference type="AlphaFoldDB" id="A0A3N6NKG6"/>
<reference evidence="2 3" key="1">
    <citation type="journal article" date="2018" name="ACS Chem. Biol.">
        <title>Ketoreductase domain dysfunction expands chemodiversity: malyngamide biosynthesis in the cyanobacterium Okeania hirsuta.</title>
        <authorList>
            <person name="Moss N.A."/>
            <person name="Leao T."/>
            <person name="Rankin M."/>
            <person name="McCullough T.M."/>
            <person name="Qu P."/>
            <person name="Korobeynikov A."/>
            <person name="Smith J.L."/>
            <person name="Gerwick L."/>
            <person name="Gerwick W.H."/>
        </authorList>
    </citation>
    <scope>NUCLEOTIDE SEQUENCE [LARGE SCALE GENOMIC DNA]</scope>
    <source>
        <strain evidence="2 3">PAB10Feb10-1</strain>
    </source>
</reference>
<gene>
    <name evidence="2" type="ORF">D5R40_34100</name>
</gene>